<feature type="compositionally biased region" description="Polar residues" evidence="1">
    <location>
        <begin position="1"/>
        <end position="20"/>
    </location>
</feature>
<feature type="region of interest" description="Disordered" evidence="1">
    <location>
        <begin position="247"/>
        <end position="311"/>
    </location>
</feature>
<organism evidence="2 3">
    <name type="scientific">Botrytis deweyae</name>
    <dbReference type="NCBI Taxonomy" id="2478750"/>
    <lineage>
        <taxon>Eukaryota</taxon>
        <taxon>Fungi</taxon>
        <taxon>Dikarya</taxon>
        <taxon>Ascomycota</taxon>
        <taxon>Pezizomycotina</taxon>
        <taxon>Leotiomycetes</taxon>
        <taxon>Helotiales</taxon>
        <taxon>Sclerotiniaceae</taxon>
        <taxon>Botrytis</taxon>
    </lineage>
</organism>
<feature type="region of interest" description="Disordered" evidence="1">
    <location>
        <begin position="1"/>
        <end position="57"/>
    </location>
</feature>
<gene>
    <name evidence="2" type="ORF">EAE98_010669</name>
</gene>
<feature type="region of interest" description="Disordered" evidence="1">
    <location>
        <begin position="123"/>
        <end position="181"/>
    </location>
</feature>
<comment type="caution">
    <text evidence="2">The sequence shown here is derived from an EMBL/GenBank/DDBJ whole genome shotgun (WGS) entry which is preliminary data.</text>
</comment>
<feature type="compositionally biased region" description="Basic and acidic residues" evidence="1">
    <location>
        <begin position="451"/>
        <end position="464"/>
    </location>
</feature>
<dbReference type="GeneID" id="62237440"/>
<sequence>MDITVSKSWYNGRTLSTENSTKNRKPQGKLETGARSSTSSKASDNTIIARDNPAPSRVTTNHVQRLEGLAIQAEHDQDEENEFEVESETLGQRFAGAMTLDESVKNSPPKRSRWHDMFESRHRMTAPQSTATNANRKKSPLSLFGNALPKWTPTNGASNRMMGSKNVSNPSSTPGKTPRSNDTKLFRAFLSRGDGAVPFFISPTGTHQQFFPVSPRSSQNASVVVPSNNPREGVAAVGFVYAAQPTQPSQPSPVAQPTQPVQLAQPTPQHLRTVRSMNSSRSINSRSTAHTRTDTSFSTTPGTDTWTPADRSFDTSTSQYTGHTRMTSASGSFVDKSQHTRMASTSTGFGNFSYHPAIFEDEQMNTGLIDDSLTEFSDFNQVAPEILPVSMDYFAQSIAVAPTTAFASQPPLMVMDNIMMNPQVTIPDLSHLVKKFRPTNMLLREQGMIPDKSRQDTNYEGDENHPDLLDLPEHINCCMWIINIPEEVGYAEFMQILDCGAVAALSMVRPQNGHTTQAAKATFKTNAAGAELYRRARNKGGLRIRGRKIKVWYNDYGAYEWKGPETRFLEIEAPQQLDEAFWHGYFGSWCKYIVISVTPMPCRKYGFACTRFEFVRIAGQAQTCYQAIQKDMSFLGQVNVRYGIDLNEV</sequence>
<feature type="region of interest" description="Disordered" evidence="1">
    <location>
        <begin position="444"/>
        <end position="464"/>
    </location>
</feature>
<dbReference type="EMBL" id="RCSX01000039">
    <property type="protein sequence ID" value="KAF7916369.1"/>
    <property type="molecule type" value="Genomic_DNA"/>
</dbReference>
<feature type="compositionally biased region" description="Polar residues" evidence="1">
    <location>
        <begin position="34"/>
        <end position="46"/>
    </location>
</feature>
<accession>A0ABQ7I846</accession>
<keyword evidence="3" id="KW-1185">Reference proteome</keyword>
<name>A0ABQ7I846_9HELO</name>
<evidence type="ECO:0008006" key="4">
    <source>
        <dbReference type="Google" id="ProtNLM"/>
    </source>
</evidence>
<evidence type="ECO:0000256" key="1">
    <source>
        <dbReference type="SAM" id="MobiDB-lite"/>
    </source>
</evidence>
<protein>
    <recommendedName>
        <fullName evidence="4">RRM domain-containing protein</fullName>
    </recommendedName>
</protein>
<evidence type="ECO:0000313" key="3">
    <source>
        <dbReference type="Proteomes" id="UP000783213"/>
    </source>
</evidence>
<feature type="region of interest" description="Disordered" evidence="1">
    <location>
        <begin position="316"/>
        <end position="335"/>
    </location>
</feature>
<evidence type="ECO:0000313" key="2">
    <source>
        <dbReference type="EMBL" id="KAF7916369.1"/>
    </source>
</evidence>
<proteinExistence type="predicted"/>
<feature type="compositionally biased region" description="Polar residues" evidence="1">
    <location>
        <begin position="316"/>
        <end position="331"/>
    </location>
</feature>
<feature type="compositionally biased region" description="Polar residues" evidence="1">
    <location>
        <begin position="165"/>
        <end position="178"/>
    </location>
</feature>
<dbReference type="Proteomes" id="UP000783213">
    <property type="component" value="Unassembled WGS sequence"/>
</dbReference>
<feature type="compositionally biased region" description="Low complexity" evidence="1">
    <location>
        <begin position="275"/>
        <end position="287"/>
    </location>
</feature>
<feature type="compositionally biased region" description="Low complexity" evidence="1">
    <location>
        <begin position="247"/>
        <end position="262"/>
    </location>
</feature>
<reference evidence="2 3" key="1">
    <citation type="journal article" date="2020" name="Genome Biol. Evol.">
        <title>Comparative genomics of Sclerotiniaceae.</title>
        <authorList>
            <person name="Valero Jimenez C.A."/>
            <person name="Steentjes M."/>
            <person name="Scholten O.E."/>
            <person name="Van Kan J.A.L."/>
        </authorList>
    </citation>
    <scope>NUCLEOTIDE SEQUENCE [LARGE SCALE GENOMIC DNA]</scope>
    <source>
        <strain evidence="2 3">B1</strain>
    </source>
</reference>
<feature type="compositionally biased region" description="Polar residues" evidence="1">
    <location>
        <begin position="288"/>
        <end position="306"/>
    </location>
</feature>
<dbReference type="RefSeq" id="XP_038805296.1">
    <property type="nucleotide sequence ID" value="XM_038958290.1"/>
</dbReference>